<sequence>MSGTDATTLVFAEQLSHVGPPAGSREELLQLLAGSALAAGYVHESFTEALLERERSFPTGLPTPLPSAIPHTDTVHVVRPALAAALLSDPVGFAEMGGSGREVAAELVVLLLVDEPGAQVEVLGRLLKVLQKADLRARLAHVTTPAALAETLNAALAQ</sequence>
<dbReference type="RefSeq" id="WP_187579711.1">
    <property type="nucleotide sequence ID" value="NZ_CP060713.1"/>
</dbReference>
<dbReference type="CDD" id="cd00211">
    <property type="entry name" value="PTS_IIA_fru"/>
    <property type="match status" value="1"/>
</dbReference>
<dbReference type="Pfam" id="PF00359">
    <property type="entry name" value="PTS_EIIA_2"/>
    <property type="match status" value="1"/>
</dbReference>
<dbReference type="AlphaFoldDB" id="A0A7G9RE42"/>
<dbReference type="InterPro" id="IPR016152">
    <property type="entry name" value="PTrfase/Anion_transptr"/>
</dbReference>
<dbReference type="Gene3D" id="3.40.930.10">
    <property type="entry name" value="Mannitol-specific EII, Chain A"/>
    <property type="match status" value="1"/>
</dbReference>
<evidence type="ECO:0000313" key="2">
    <source>
        <dbReference type="EMBL" id="QNN53867.1"/>
    </source>
</evidence>
<dbReference type="KEGG" id="nmes:H9L09_05590"/>
<reference evidence="2 3" key="1">
    <citation type="submission" date="2020-08" db="EMBL/GenBank/DDBJ databases">
        <title>Genome sequence of Nocardioides mesophilus KACC 16243T.</title>
        <authorList>
            <person name="Hyun D.-W."/>
            <person name="Bae J.-W."/>
        </authorList>
    </citation>
    <scope>NUCLEOTIDE SEQUENCE [LARGE SCALE GENOMIC DNA]</scope>
    <source>
        <strain evidence="2 3">KACC 16243</strain>
    </source>
</reference>
<evidence type="ECO:0000259" key="1">
    <source>
        <dbReference type="PROSITE" id="PS51094"/>
    </source>
</evidence>
<dbReference type="PANTHER" id="PTHR47738:SF3">
    <property type="entry name" value="PHOSPHOTRANSFERASE SYSTEM MANNITOL_FRUCTOSE-SPECIFIC IIA DOMAIN CONTAINING PROTEIN"/>
    <property type="match status" value="1"/>
</dbReference>
<name>A0A7G9RE42_9ACTN</name>
<accession>A0A7G9RE42</accession>
<dbReference type="InterPro" id="IPR002178">
    <property type="entry name" value="PTS_EIIA_type-2_dom"/>
</dbReference>
<dbReference type="SUPFAM" id="SSF55804">
    <property type="entry name" value="Phoshotransferase/anion transport protein"/>
    <property type="match status" value="1"/>
</dbReference>
<dbReference type="EMBL" id="CP060713">
    <property type="protein sequence ID" value="QNN53867.1"/>
    <property type="molecule type" value="Genomic_DNA"/>
</dbReference>
<keyword evidence="3" id="KW-1185">Reference proteome</keyword>
<protein>
    <submittedName>
        <fullName evidence="2">PTS sugar transporter subunit IIA</fullName>
    </submittedName>
</protein>
<dbReference type="InterPro" id="IPR051541">
    <property type="entry name" value="PTS_SugarTrans_NitroReg"/>
</dbReference>
<dbReference type="PANTHER" id="PTHR47738">
    <property type="entry name" value="PTS SYSTEM FRUCTOSE-LIKE EIIA COMPONENT-RELATED"/>
    <property type="match status" value="1"/>
</dbReference>
<evidence type="ECO:0000313" key="3">
    <source>
        <dbReference type="Proteomes" id="UP000515947"/>
    </source>
</evidence>
<organism evidence="2 3">
    <name type="scientific">Nocardioides mesophilus</name>
    <dbReference type="NCBI Taxonomy" id="433659"/>
    <lineage>
        <taxon>Bacteria</taxon>
        <taxon>Bacillati</taxon>
        <taxon>Actinomycetota</taxon>
        <taxon>Actinomycetes</taxon>
        <taxon>Propionibacteriales</taxon>
        <taxon>Nocardioidaceae</taxon>
        <taxon>Nocardioides</taxon>
    </lineage>
</organism>
<proteinExistence type="predicted"/>
<dbReference type="Proteomes" id="UP000515947">
    <property type="component" value="Chromosome"/>
</dbReference>
<keyword evidence="2" id="KW-0813">Transport</keyword>
<dbReference type="PROSITE" id="PS51094">
    <property type="entry name" value="PTS_EIIA_TYPE_2"/>
    <property type="match status" value="1"/>
</dbReference>
<feature type="domain" description="PTS EIIA type-2" evidence="1">
    <location>
        <begin position="9"/>
        <end position="155"/>
    </location>
</feature>
<keyword evidence="2" id="KW-0762">Sugar transport</keyword>
<gene>
    <name evidence="2" type="ORF">H9L09_05590</name>
</gene>